<dbReference type="PANTHER" id="PTHR21593:SF36">
    <property type="entry name" value="DUF148 DOMAIN-CONTAINING PROTEIN-RELATED"/>
    <property type="match status" value="1"/>
</dbReference>
<sequence length="197" mass="21908">MLSHNQLVVLSVLLCAVSAHPGARGGPHGGRGFAGPNLPFLQSVSDEARQEFFKIVSNRNLTINEIESQSAQWAQTNGVADIFNEFNANKTALEAATKQNVSQIIANLPTVQSSLQRIFENKDQTSSQILEALNNAREQYPQEVHVLLQLSQPQGPRGPHGPPPRHFNNGKKDRRQNNKKNNNKKNKNQEDDEEDNE</sequence>
<evidence type="ECO:0000313" key="5">
    <source>
        <dbReference type="Proteomes" id="UP000494206"/>
    </source>
</evidence>
<feature type="chain" id="PRO_5035841389" description="SXP/RAL-2 family protein Ani s 5-like cation-binding domain-containing protein" evidence="2">
    <location>
        <begin position="20"/>
        <end position="197"/>
    </location>
</feature>
<dbReference type="AlphaFoldDB" id="A0A8S1FEA0"/>
<feature type="region of interest" description="Disordered" evidence="1">
    <location>
        <begin position="152"/>
        <end position="197"/>
    </location>
</feature>
<protein>
    <recommendedName>
        <fullName evidence="3">SXP/RAL-2 family protein Ani s 5-like cation-binding domain-containing protein</fullName>
    </recommendedName>
</protein>
<keyword evidence="5" id="KW-1185">Reference proteome</keyword>
<dbReference type="PANTHER" id="PTHR21593">
    <property type="entry name" value="PRION-LIKE- Q/N-RICH -DOMAIN-BEARING PROTEIN PROTEIN"/>
    <property type="match status" value="1"/>
</dbReference>
<keyword evidence="2" id="KW-0732">Signal</keyword>
<feature type="signal peptide" evidence="2">
    <location>
        <begin position="1"/>
        <end position="19"/>
    </location>
</feature>
<evidence type="ECO:0000259" key="3">
    <source>
        <dbReference type="Pfam" id="PF02520"/>
    </source>
</evidence>
<comment type="caution">
    <text evidence="4">The sequence shown here is derived from an EMBL/GenBank/DDBJ whole genome shotgun (WGS) entry which is preliminary data.</text>
</comment>
<dbReference type="EMBL" id="CADEPM010000009">
    <property type="protein sequence ID" value="CAB3409635.1"/>
    <property type="molecule type" value="Genomic_DNA"/>
</dbReference>
<evidence type="ECO:0000313" key="4">
    <source>
        <dbReference type="EMBL" id="CAB3409635.1"/>
    </source>
</evidence>
<dbReference type="Pfam" id="PF02520">
    <property type="entry name" value="ANIS5_cation-bd"/>
    <property type="match status" value="1"/>
</dbReference>
<feature type="domain" description="SXP/RAL-2 family protein Ani s 5-like cation-binding" evidence="3">
    <location>
        <begin position="47"/>
        <end position="151"/>
    </location>
</feature>
<accession>A0A8S1FEA0</accession>
<evidence type="ECO:0000256" key="2">
    <source>
        <dbReference type="SAM" id="SignalP"/>
    </source>
</evidence>
<reference evidence="4 5" key="1">
    <citation type="submission" date="2020-04" db="EMBL/GenBank/DDBJ databases">
        <authorList>
            <person name="Laetsch R D."/>
            <person name="Stevens L."/>
            <person name="Kumar S."/>
            <person name="Blaxter L. M."/>
        </authorList>
    </citation>
    <scope>NUCLEOTIDE SEQUENCE [LARGE SCALE GENOMIC DNA]</scope>
</reference>
<dbReference type="InterPro" id="IPR052823">
    <property type="entry name" value="SXP/RAL-2_related"/>
</dbReference>
<gene>
    <name evidence="4" type="ORF">CBOVIS_LOCUS11267</name>
</gene>
<dbReference type="InterPro" id="IPR003677">
    <property type="entry name" value="ANIS5_cation-bd"/>
</dbReference>
<evidence type="ECO:0000256" key="1">
    <source>
        <dbReference type="SAM" id="MobiDB-lite"/>
    </source>
</evidence>
<organism evidence="4 5">
    <name type="scientific">Caenorhabditis bovis</name>
    <dbReference type="NCBI Taxonomy" id="2654633"/>
    <lineage>
        <taxon>Eukaryota</taxon>
        <taxon>Metazoa</taxon>
        <taxon>Ecdysozoa</taxon>
        <taxon>Nematoda</taxon>
        <taxon>Chromadorea</taxon>
        <taxon>Rhabditida</taxon>
        <taxon>Rhabditina</taxon>
        <taxon>Rhabditomorpha</taxon>
        <taxon>Rhabditoidea</taxon>
        <taxon>Rhabditidae</taxon>
        <taxon>Peloderinae</taxon>
        <taxon>Caenorhabditis</taxon>
    </lineage>
</organism>
<feature type="compositionally biased region" description="Basic residues" evidence="1">
    <location>
        <begin position="168"/>
        <end position="186"/>
    </location>
</feature>
<dbReference type="Proteomes" id="UP000494206">
    <property type="component" value="Unassembled WGS sequence"/>
</dbReference>
<dbReference type="OrthoDB" id="5867022at2759"/>
<name>A0A8S1FEA0_9PELO</name>
<proteinExistence type="predicted"/>